<feature type="region of interest" description="Disordered" evidence="1">
    <location>
        <begin position="1"/>
        <end position="34"/>
    </location>
</feature>
<dbReference type="Proteomes" id="UP000301751">
    <property type="component" value="Unassembled WGS sequence"/>
</dbReference>
<proteinExistence type="predicted"/>
<accession>A0A480AXJ2</accession>
<sequence length="117" mass="12676">MLNPDDGGQGSSQTTSNGRASSPATRQSPVRSATAALLTDEQAARDVLGMSARKFADVMKEPWMPRPVVLGPRMRRWVRSELEAAILNAPRQANPGSEPAQLRRAKIDRMKARGVPA</sequence>
<gene>
    <name evidence="2" type="ORF">AQPW35_40230</name>
</gene>
<keyword evidence="3" id="KW-1185">Reference proteome</keyword>
<comment type="caution">
    <text evidence="2">The sequence shown here is derived from an EMBL/GenBank/DDBJ whole genome shotgun (WGS) entry which is preliminary data.</text>
</comment>
<reference evidence="3" key="1">
    <citation type="submission" date="2019-03" db="EMBL/GenBank/DDBJ databases">
        <title>Aquabacterium pictum sp.nov., the first bacteriochlorophyll a-containing freshwater bacterium in the genus Aquabacterium of the class Betaproteobacteria.</title>
        <authorList>
            <person name="Hirose S."/>
            <person name="Tank M."/>
            <person name="Hara E."/>
            <person name="Tamaki H."/>
            <person name="Takaichi S."/>
            <person name="Haruta S."/>
            <person name="Hanada S."/>
        </authorList>
    </citation>
    <scope>NUCLEOTIDE SEQUENCE [LARGE SCALE GENOMIC DNA]</scope>
    <source>
        <strain evidence="3">W35</strain>
    </source>
</reference>
<evidence type="ECO:0000256" key="1">
    <source>
        <dbReference type="SAM" id="MobiDB-lite"/>
    </source>
</evidence>
<dbReference type="EMBL" id="BJCL01000012">
    <property type="protein sequence ID" value="GCL64942.1"/>
    <property type="molecule type" value="Genomic_DNA"/>
</dbReference>
<dbReference type="AlphaFoldDB" id="A0A480AXJ2"/>
<feature type="compositionally biased region" description="Polar residues" evidence="1">
    <location>
        <begin position="17"/>
        <end position="31"/>
    </location>
</feature>
<organism evidence="2 3">
    <name type="scientific">Pseudaquabacterium pictum</name>
    <dbReference type="NCBI Taxonomy" id="2315236"/>
    <lineage>
        <taxon>Bacteria</taxon>
        <taxon>Pseudomonadati</taxon>
        <taxon>Pseudomonadota</taxon>
        <taxon>Betaproteobacteria</taxon>
        <taxon>Burkholderiales</taxon>
        <taxon>Sphaerotilaceae</taxon>
        <taxon>Pseudaquabacterium</taxon>
    </lineage>
</organism>
<evidence type="ECO:0000313" key="2">
    <source>
        <dbReference type="EMBL" id="GCL64942.1"/>
    </source>
</evidence>
<protein>
    <submittedName>
        <fullName evidence="2">Uncharacterized protein</fullName>
    </submittedName>
</protein>
<evidence type="ECO:0000313" key="3">
    <source>
        <dbReference type="Proteomes" id="UP000301751"/>
    </source>
</evidence>
<name>A0A480AXJ2_9BURK</name>